<sequence>MQQLVKGAVRFCQMPRFWQFLTCTGDTVTNEAEAAIALRRRCGIASRSELNTNQEAQSRYTDLIFQFNRYCIRHK</sequence>
<evidence type="ECO:0008006" key="3">
    <source>
        <dbReference type="Google" id="ProtNLM"/>
    </source>
</evidence>
<reference evidence="1 2" key="1">
    <citation type="submission" date="2019-09" db="EMBL/GenBank/DDBJ databases">
        <title>Genomic diversity of phyloplane-associated Pantoea species in Pakistan cotton crop.</title>
        <authorList>
            <person name="Tufail M.R."/>
            <person name="Cook D.R."/>
        </authorList>
    </citation>
    <scope>NUCLEOTIDE SEQUENCE [LARGE SCALE GENOMIC DNA]</scope>
    <source>
        <strain evidence="1 2">B_8</strain>
    </source>
</reference>
<comment type="caution">
    <text evidence="1">The sequence shown here is derived from an EMBL/GenBank/DDBJ whole genome shotgun (WGS) entry which is preliminary data.</text>
</comment>
<dbReference type="Proteomes" id="UP000324255">
    <property type="component" value="Unassembled WGS sequence"/>
</dbReference>
<gene>
    <name evidence="1" type="ORF">F3I20_22095</name>
</gene>
<name>A0AB34CCR2_9GAMM</name>
<evidence type="ECO:0000313" key="1">
    <source>
        <dbReference type="EMBL" id="KAA6118698.1"/>
    </source>
</evidence>
<accession>A0AB34CCR2</accession>
<dbReference type="RefSeq" id="WP_150015719.1">
    <property type="nucleotide sequence ID" value="NZ_VWVM01000027.1"/>
</dbReference>
<dbReference type="AlphaFoldDB" id="A0AB34CCR2"/>
<evidence type="ECO:0000313" key="2">
    <source>
        <dbReference type="Proteomes" id="UP000324255"/>
    </source>
</evidence>
<organism evidence="1 2">
    <name type="scientific">Candidatus Pantoea gossypiicola</name>
    <dbReference type="NCBI Taxonomy" id="2608008"/>
    <lineage>
        <taxon>Bacteria</taxon>
        <taxon>Pseudomonadati</taxon>
        <taxon>Pseudomonadota</taxon>
        <taxon>Gammaproteobacteria</taxon>
        <taxon>Enterobacterales</taxon>
        <taxon>Erwiniaceae</taxon>
        <taxon>Pantoea</taxon>
    </lineage>
</organism>
<keyword evidence="2" id="KW-1185">Reference proteome</keyword>
<dbReference type="EMBL" id="VWVM01000027">
    <property type="protein sequence ID" value="KAA6118698.1"/>
    <property type="molecule type" value="Genomic_DNA"/>
</dbReference>
<proteinExistence type="predicted"/>
<protein>
    <recommendedName>
        <fullName evidence="3">Transposase</fullName>
    </recommendedName>
</protein>